<dbReference type="InterPro" id="IPR050107">
    <property type="entry name" value="ABC_carbohydrate_import_ATPase"/>
</dbReference>
<dbReference type="PROSITE" id="PS50893">
    <property type="entry name" value="ABC_TRANSPORTER_2"/>
    <property type="match status" value="1"/>
</dbReference>
<feature type="non-terminal residue" evidence="7">
    <location>
        <position position="1"/>
    </location>
</feature>
<evidence type="ECO:0000256" key="5">
    <source>
        <dbReference type="ARBA" id="ARBA00022840"/>
    </source>
</evidence>
<proteinExistence type="predicted"/>
<comment type="caution">
    <text evidence="7">The sequence shown here is derived from an EMBL/GenBank/DDBJ whole genome shotgun (WGS) entry which is preliminary data.</text>
</comment>
<dbReference type="PANTHER" id="PTHR43790:SF9">
    <property type="entry name" value="GALACTOFURANOSE TRANSPORTER ATP-BINDING PROTEIN YTFR"/>
    <property type="match status" value="1"/>
</dbReference>
<feature type="domain" description="ABC transporter" evidence="6">
    <location>
        <begin position="56"/>
        <end position="300"/>
    </location>
</feature>
<dbReference type="GO" id="GO:0016887">
    <property type="term" value="F:ATP hydrolysis activity"/>
    <property type="evidence" value="ECO:0007669"/>
    <property type="project" value="InterPro"/>
</dbReference>
<protein>
    <submittedName>
        <fullName evidence="7">Sugar ABC transporter ATP-binding protein</fullName>
    </submittedName>
</protein>
<evidence type="ECO:0000259" key="6">
    <source>
        <dbReference type="PROSITE" id="PS50893"/>
    </source>
</evidence>
<dbReference type="Proteomes" id="UP000824263">
    <property type="component" value="Unassembled WGS sequence"/>
</dbReference>
<dbReference type="Pfam" id="PF00005">
    <property type="entry name" value="ABC_tran"/>
    <property type="match status" value="1"/>
</dbReference>
<name>A0A9D1RA17_9FIRM</name>
<evidence type="ECO:0000256" key="3">
    <source>
        <dbReference type="ARBA" id="ARBA00022737"/>
    </source>
</evidence>
<dbReference type="EMBL" id="DXGF01000143">
    <property type="protein sequence ID" value="HIW84303.1"/>
    <property type="molecule type" value="Genomic_DNA"/>
</dbReference>
<evidence type="ECO:0000313" key="8">
    <source>
        <dbReference type="Proteomes" id="UP000824263"/>
    </source>
</evidence>
<dbReference type="InterPro" id="IPR017871">
    <property type="entry name" value="ABC_transporter-like_CS"/>
</dbReference>
<dbReference type="InterPro" id="IPR003593">
    <property type="entry name" value="AAA+_ATPase"/>
</dbReference>
<dbReference type="AlphaFoldDB" id="A0A9D1RA17"/>
<keyword evidence="5 7" id="KW-0067">ATP-binding</keyword>
<organism evidence="7 8">
    <name type="scientific">Candidatus Dorea gallistercoris</name>
    <dbReference type="NCBI Taxonomy" id="2838542"/>
    <lineage>
        <taxon>Bacteria</taxon>
        <taxon>Bacillati</taxon>
        <taxon>Bacillota</taxon>
        <taxon>Clostridia</taxon>
        <taxon>Lachnospirales</taxon>
        <taxon>Lachnospiraceae</taxon>
        <taxon>Dorea</taxon>
    </lineage>
</organism>
<gene>
    <name evidence="7" type="ORF">H9873_08270</name>
</gene>
<dbReference type="SUPFAM" id="SSF52540">
    <property type="entry name" value="P-loop containing nucleoside triphosphate hydrolases"/>
    <property type="match status" value="1"/>
</dbReference>
<dbReference type="PANTHER" id="PTHR43790">
    <property type="entry name" value="CARBOHYDRATE TRANSPORT ATP-BINDING PROTEIN MG119-RELATED"/>
    <property type="match status" value="1"/>
</dbReference>
<evidence type="ECO:0000256" key="1">
    <source>
        <dbReference type="ARBA" id="ARBA00022448"/>
    </source>
</evidence>
<dbReference type="InterPro" id="IPR027417">
    <property type="entry name" value="P-loop_NTPase"/>
</dbReference>
<evidence type="ECO:0000256" key="4">
    <source>
        <dbReference type="ARBA" id="ARBA00022741"/>
    </source>
</evidence>
<reference evidence="7" key="1">
    <citation type="journal article" date="2021" name="PeerJ">
        <title>Extensive microbial diversity within the chicken gut microbiome revealed by metagenomics and culture.</title>
        <authorList>
            <person name="Gilroy R."/>
            <person name="Ravi A."/>
            <person name="Getino M."/>
            <person name="Pursley I."/>
            <person name="Horton D.L."/>
            <person name="Alikhan N.F."/>
            <person name="Baker D."/>
            <person name="Gharbi K."/>
            <person name="Hall N."/>
            <person name="Watson M."/>
            <person name="Adriaenssens E.M."/>
            <person name="Foster-Nyarko E."/>
            <person name="Jarju S."/>
            <person name="Secka A."/>
            <person name="Antonio M."/>
            <person name="Oren A."/>
            <person name="Chaudhuri R.R."/>
            <person name="La Ragione R."/>
            <person name="Hildebrand F."/>
            <person name="Pallen M.J."/>
        </authorList>
    </citation>
    <scope>NUCLEOTIDE SEQUENCE</scope>
    <source>
        <strain evidence="7">ChiSxjej1B13-11762</strain>
    </source>
</reference>
<dbReference type="FunFam" id="3.40.50.300:FF:000126">
    <property type="entry name" value="Galactose/methyl galactoside import ATP-binding protein MglA"/>
    <property type="match status" value="1"/>
</dbReference>
<sequence>YISHKMDEVFQIADDITVLRDGTVVSTDRAEDLDLETVINRMVGRKLDNAYPKEEVSLGDVALEVEHFSMKNIFDDISFHVRKGEIVGFAGLVGAGRTETMRALYGLDPHDTGTIKLSGKDVKIKNPMEAIKQGMIMLSEDRREYGLIPVRSVKENASIANLASYIYGGITHKKKEEKEVAEMFEKMEVKTPSLETPISSLSGGNAQKVLLARWMLCNPDVMILDEPTRGIDVGAKFEIYKLMTDMVKEGKAVVMVSSEMAELIGMCDRIYIMCQGRITGCLNRDEFSQETIMKYATNLMNL</sequence>
<dbReference type="InterPro" id="IPR003439">
    <property type="entry name" value="ABC_transporter-like_ATP-bd"/>
</dbReference>
<keyword evidence="3" id="KW-0677">Repeat</keyword>
<dbReference type="CDD" id="cd03215">
    <property type="entry name" value="ABC_Carb_Monos_II"/>
    <property type="match status" value="1"/>
</dbReference>
<evidence type="ECO:0000313" key="7">
    <source>
        <dbReference type="EMBL" id="HIW84303.1"/>
    </source>
</evidence>
<keyword evidence="1" id="KW-0813">Transport</keyword>
<keyword evidence="2" id="KW-0762">Sugar transport</keyword>
<keyword evidence="4" id="KW-0547">Nucleotide-binding</keyword>
<dbReference type="GO" id="GO:0005524">
    <property type="term" value="F:ATP binding"/>
    <property type="evidence" value="ECO:0007669"/>
    <property type="project" value="UniProtKB-KW"/>
</dbReference>
<reference evidence="7" key="2">
    <citation type="submission" date="2021-04" db="EMBL/GenBank/DDBJ databases">
        <authorList>
            <person name="Gilroy R."/>
        </authorList>
    </citation>
    <scope>NUCLEOTIDE SEQUENCE</scope>
    <source>
        <strain evidence="7">ChiSxjej1B13-11762</strain>
    </source>
</reference>
<dbReference type="Gene3D" id="3.40.50.300">
    <property type="entry name" value="P-loop containing nucleotide triphosphate hydrolases"/>
    <property type="match status" value="1"/>
</dbReference>
<evidence type="ECO:0000256" key="2">
    <source>
        <dbReference type="ARBA" id="ARBA00022597"/>
    </source>
</evidence>
<dbReference type="SMART" id="SM00382">
    <property type="entry name" value="AAA"/>
    <property type="match status" value="1"/>
</dbReference>
<accession>A0A9D1RA17</accession>
<dbReference type="PROSITE" id="PS00211">
    <property type="entry name" value="ABC_TRANSPORTER_1"/>
    <property type="match status" value="1"/>
</dbReference>